<name>C9K7F4_ALTAL</name>
<proteinExistence type="predicted"/>
<reference evidence="1" key="1">
    <citation type="submission" date="2009-10" db="EMBL/GenBank/DDBJ databases">
        <title>A Zn(II)2Cys6 transcription regulator encoded by the AMT gene cluster negatively controls AM-toxin production in the apple pathotype of Alternaria alternata.</title>
        <authorList>
            <person name="Harimoto Y."/>
            <person name="Kodama M."/>
            <person name="Yamamoto M."/>
            <person name="Otani H."/>
            <person name="Tsuge T."/>
        </authorList>
    </citation>
    <scope>NUCLEOTIDE SEQUENCE</scope>
    <source>
        <strain evidence="1">NBRC 8984</strain>
    </source>
</reference>
<evidence type="ECO:0000313" key="1">
    <source>
        <dbReference type="EMBL" id="BAI44778.1"/>
    </source>
</evidence>
<sequence>MVFLVVGPKLRELPGGPEATPFSTQKRTVAAAIDYAQPEATGVTGRSYPAFPTPSVPGTYTHRGSANVHPCVTGHPACRDRPISSLEAQTSARDLHVDWPVPARGVSRYAGIDVTALTCIFVCEAQRRHRRPFGCLSTVRKTTAKTADEKRIAGVARLCSP</sequence>
<dbReference type="AlphaFoldDB" id="C9K7F4"/>
<accession>C9K7F4</accession>
<protein>
    <submittedName>
        <fullName evidence="1">Uncharacterized protein ORF12</fullName>
    </submittedName>
</protein>
<dbReference type="EMBL" id="AB525199">
    <property type="protein sequence ID" value="BAI44778.1"/>
    <property type="molecule type" value="Genomic_DNA"/>
</dbReference>
<gene>
    <name evidence="1" type="primary">ORF12</name>
</gene>
<organism evidence="1">
    <name type="scientific">Alternaria alternata</name>
    <name type="common">Alternaria rot fungus</name>
    <name type="synonym">Torula alternata</name>
    <dbReference type="NCBI Taxonomy" id="5599"/>
    <lineage>
        <taxon>Eukaryota</taxon>
        <taxon>Fungi</taxon>
        <taxon>Dikarya</taxon>
        <taxon>Ascomycota</taxon>
        <taxon>Pezizomycotina</taxon>
        <taxon>Dothideomycetes</taxon>
        <taxon>Pleosporomycetidae</taxon>
        <taxon>Pleosporales</taxon>
        <taxon>Pleosporineae</taxon>
        <taxon>Pleosporaceae</taxon>
        <taxon>Alternaria</taxon>
        <taxon>Alternaria sect. Alternaria</taxon>
        <taxon>Alternaria alternata complex</taxon>
    </lineage>
</organism>